<sequence length="168" mass="19798">MYQSGKESEERAPKRWSFKEAKLKIAAYCAYQDRCQQEVRTKLRERGVYGDDAEELISLMITEKFLDEERFAKAFARGKFSQNHWGKIKITLELKRRDISPRLIQTALKELDAEAYWEKMQQLAEKKWGNRKGKDTFKEKQAVLRYLLGKGYEHALATEVIANLEEEN</sequence>
<evidence type="ECO:0000259" key="6">
    <source>
        <dbReference type="Pfam" id="PF02631"/>
    </source>
</evidence>
<feature type="domain" description="RecX third three-helical" evidence="7">
    <location>
        <begin position="114"/>
        <end position="161"/>
    </location>
</feature>
<evidence type="ECO:0000256" key="3">
    <source>
        <dbReference type="ARBA" id="ARBA00018111"/>
    </source>
</evidence>
<dbReference type="AlphaFoldDB" id="I5C5T5"/>
<evidence type="ECO:0000256" key="4">
    <source>
        <dbReference type="ARBA" id="ARBA00022490"/>
    </source>
</evidence>
<feature type="domain" description="RecX first three-helical" evidence="8">
    <location>
        <begin position="24"/>
        <end position="57"/>
    </location>
</feature>
<dbReference type="InterPro" id="IPR053925">
    <property type="entry name" value="RecX_HTH_3rd"/>
</dbReference>
<evidence type="ECO:0000259" key="8">
    <source>
        <dbReference type="Pfam" id="PF21982"/>
    </source>
</evidence>
<dbReference type="Pfam" id="PF21982">
    <property type="entry name" value="RecX_HTH1"/>
    <property type="match status" value="1"/>
</dbReference>
<proteinExistence type="inferred from homology"/>
<dbReference type="InterPro" id="IPR036388">
    <property type="entry name" value="WH-like_DNA-bd_sf"/>
</dbReference>
<evidence type="ECO:0000313" key="10">
    <source>
        <dbReference type="Proteomes" id="UP000005551"/>
    </source>
</evidence>
<name>I5C5T5_9BACT</name>
<keyword evidence="4 5" id="KW-0963">Cytoplasm</keyword>
<dbReference type="OrthoDB" id="1523826at2"/>
<dbReference type="STRING" id="1189621.A3SI_07864"/>
<dbReference type="InterPro" id="IPR053924">
    <property type="entry name" value="RecX_HTH_2nd"/>
</dbReference>
<dbReference type="HAMAP" id="MF_01114">
    <property type="entry name" value="RecX"/>
    <property type="match status" value="1"/>
</dbReference>
<feature type="domain" description="RecX second three-helical" evidence="6">
    <location>
        <begin position="67"/>
        <end position="108"/>
    </location>
</feature>
<evidence type="ECO:0000313" key="9">
    <source>
        <dbReference type="EMBL" id="EIM77187.1"/>
    </source>
</evidence>
<keyword evidence="10" id="KW-1185">Reference proteome</keyword>
<dbReference type="InterPro" id="IPR053926">
    <property type="entry name" value="RecX_HTH_1st"/>
</dbReference>
<dbReference type="Pfam" id="PF21981">
    <property type="entry name" value="RecX_HTH3"/>
    <property type="match status" value="1"/>
</dbReference>
<dbReference type="InterPro" id="IPR003783">
    <property type="entry name" value="Regulatory_RecX"/>
</dbReference>
<dbReference type="Proteomes" id="UP000005551">
    <property type="component" value="Unassembled WGS sequence"/>
</dbReference>
<reference evidence="9 10" key="1">
    <citation type="submission" date="2012-05" db="EMBL/GenBank/DDBJ databases">
        <title>Genome sequence of Nitritalea halalkaliphila LW7.</title>
        <authorList>
            <person name="Jangir P.K."/>
            <person name="Singh A."/>
            <person name="Shivaji S."/>
            <person name="Sharma R."/>
        </authorList>
    </citation>
    <scope>NUCLEOTIDE SEQUENCE [LARGE SCALE GENOMIC DNA]</scope>
    <source>
        <strain evidence="9 10">LW7</strain>
    </source>
</reference>
<comment type="caution">
    <text evidence="9">The sequence shown here is derived from an EMBL/GenBank/DDBJ whole genome shotgun (WGS) entry which is preliminary data.</text>
</comment>
<dbReference type="Pfam" id="PF02631">
    <property type="entry name" value="RecX_HTH2"/>
    <property type="match status" value="1"/>
</dbReference>
<evidence type="ECO:0000256" key="1">
    <source>
        <dbReference type="ARBA" id="ARBA00004496"/>
    </source>
</evidence>
<dbReference type="PANTHER" id="PTHR33602:SF1">
    <property type="entry name" value="REGULATORY PROTEIN RECX FAMILY PROTEIN"/>
    <property type="match status" value="1"/>
</dbReference>
<dbReference type="EMBL" id="AJYA01000016">
    <property type="protein sequence ID" value="EIM77187.1"/>
    <property type="molecule type" value="Genomic_DNA"/>
</dbReference>
<gene>
    <name evidence="5" type="primary">recX</name>
    <name evidence="9" type="ORF">A3SI_07864</name>
</gene>
<comment type="similarity">
    <text evidence="2 5">Belongs to the RecX family.</text>
</comment>
<dbReference type="RefSeq" id="WP_009054469.1">
    <property type="nucleotide sequence ID" value="NZ_AJYA01000016.1"/>
</dbReference>
<evidence type="ECO:0000259" key="7">
    <source>
        <dbReference type="Pfam" id="PF21981"/>
    </source>
</evidence>
<accession>I5C5T5</accession>
<comment type="subcellular location">
    <subcellularLocation>
        <location evidence="1 5">Cytoplasm</location>
    </subcellularLocation>
</comment>
<comment type="function">
    <text evidence="5">Modulates RecA activity.</text>
</comment>
<evidence type="ECO:0000256" key="5">
    <source>
        <dbReference type="HAMAP-Rule" id="MF_01114"/>
    </source>
</evidence>
<dbReference type="PANTHER" id="PTHR33602">
    <property type="entry name" value="REGULATORY PROTEIN RECX FAMILY PROTEIN"/>
    <property type="match status" value="1"/>
</dbReference>
<evidence type="ECO:0000256" key="2">
    <source>
        <dbReference type="ARBA" id="ARBA00009695"/>
    </source>
</evidence>
<protein>
    <recommendedName>
        <fullName evidence="3 5">Regulatory protein RecX</fullName>
    </recommendedName>
</protein>
<dbReference type="Gene3D" id="1.10.10.10">
    <property type="entry name" value="Winged helix-like DNA-binding domain superfamily/Winged helix DNA-binding domain"/>
    <property type="match status" value="3"/>
</dbReference>
<dbReference type="GO" id="GO:0006282">
    <property type="term" value="P:regulation of DNA repair"/>
    <property type="evidence" value="ECO:0007669"/>
    <property type="project" value="UniProtKB-UniRule"/>
</dbReference>
<organism evidence="9 10">
    <name type="scientific">Nitritalea halalkaliphila LW7</name>
    <dbReference type="NCBI Taxonomy" id="1189621"/>
    <lineage>
        <taxon>Bacteria</taxon>
        <taxon>Pseudomonadati</taxon>
        <taxon>Bacteroidota</taxon>
        <taxon>Cytophagia</taxon>
        <taxon>Cytophagales</taxon>
        <taxon>Cyclobacteriaceae</taxon>
        <taxon>Nitritalea</taxon>
    </lineage>
</organism>
<dbReference type="GO" id="GO:0005737">
    <property type="term" value="C:cytoplasm"/>
    <property type="evidence" value="ECO:0007669"/>
    <property type="project" value="UniProtKB-SubCell"/>
</dbReference>